<dbReference type="InterPro" id="IPR002711">
    <property type="entry name" value="HNH"/>
</dbReference>
<name>A0A0F9JKW1_9ZZZZ</name>
<sequence length="167" mass="19129">MTRAERWIEERGRYRRSMAVTDFRAAVGTEKGRCTWCDGALPGKRRVYCSAVCSDEVYVRCHPGTARHRVRLRDKKVCAACGLDTKTLARWKHKDKIRDEYKAMLRKLGFHLMPWGRSSFWDMDHVVPITEGGGMCGLEGLQTLCVPCHKAETKELASRRAQERKAA</sequence>
<keyword evidence="3" id="KW-0347">Helicase</keyword>
<dbReference type="CDD" id="cd00085">
    <property type="entry name" value="HNHc"/>
    <property type="match status" value="1"/>
</dbReference>
<dbReference type="Pfam" id="PF01844">
    <property type="entry name" value="HNH"/>
    <property type="match status" value="1"/>
</dbReference>
<comment type="caution">
    <text evidence="6">The sequence shown here is derived from an EMBL/GenBank/DDBJ whole genome shotgun (WGS) entry which is preliminary data.</text>
</comment>
<dbReference type="GO" id="GO:0006281">
    <property type="term" value="P:DNA repair"/>
    <property type="evidence" value="ECO:0007669"/>
    <property type="project" value="TreeGrafter"/>
</dbReference>
<reference evidence="6" key="1">
    <citation type="journal article" date="2015" name="Nature">
        <title>Complex archaea that bridge the gap between prokaryotes and eukaryotes.</title>
        <authorList>
            <person name="Spang A."/>
            <person name="Saw J.H."/>
            <person name="Jorgensen S.L."/>
            <person name="Zaremba-Niedzwiedzka K."/>
            <person name="Martijn J."/>
            <person name="Lind A.E."/>
            <person name="van Eijk R."/>
            <person name="Schleper C."/>
            <person name="Guy L."/>
            <person name="Ettema T.J."/>
        </authorList>
    </citation>
    <scope>NUCLEOTIDE SEQUENCE</scope>
</reference>
<dbReference type="GO" id="GO:0004520">
    <property type="term" value="F:DNA endonuclease activity"/>
    <property type="evidence" value="ECO:0007669"/>
    <property type="project" value="TreeGrafter"/>
</dbReference>
<dbReference type="GO" id="GO:0003676">
    <property type="term" value="F:nucleic acid binding"/>
    <property type="evidence" value="ECO:0007669"/>
    <property type="project" value="InterPro"/>
</dbReference>
<dbReference type="AlphaFoldDB" id="A0A0F9JKW1"/>
<dbReference type="GO" id="GO:0016787">
    <property type="term" value="F:hydrolase activity"/>
    <property type="evidence" value="ECO:0007669"/>
    <property type="project" value="UniProtKB-KW"/>
</dbReference>
<evidence type="ECO:0000313" key="6">
    <source>
        <dbReference type="EMBL" id="KKM70484.1"/>
    </source>
</evidence>
<keyword evidence="4" id="KW-0067">ATP-binding</keyword>
<organism evidence="6">
    <name type="scientific">marine sediment metagenome</name>
    <dbReference type="NCBI Taxonomy" id="412755"/>
    <lineage>
        <taxon>unclassified sequences</taxon>
        <taxon>metagenomes</taxon>
        <taxon>ecological metagenomes</taxon>
    </lineage>
</organism>
<dbReference type="PANTHER" id="PTHR45766:SF3">
    <property type="entry name" value="DNA ANNEALING HELICASE AND ENDONUCLEASE ZRANB3"/>
    <property type="match status" value="1"/>
</dbReference>
<gene>
    <name evidence="6" type="ORF">LCGC14_1440340</name>
</gene>
<evidence type="ECO:0000256" key="4">
    <source>
        <dbReference type="ARBA" id="ARBA00022840"/>
    </source>
</evidence>
<dbReference type="GO" id="GO:0005524">
    <property type="term" value="F:ATP binding"/>
    <property type="evidence" value="ECO:0007669"/>
    <property type="project" value="UniProtKB-KW"/>
</dbReference>
<protein>
    <recommendedName>
        <fullName evidence="5">HNH domain-containing protein</fullName>
    </recommendedName>
</protein>
<evidence type="ECO:0000256" key="3">
    <source>
        <dbReference type="ARBA" id="ARBA00022806"/>
    </source>
</evidence>
<keyword evidence="1" id="KW-0547">Nucleotide-binding</keyword>
<dbReference type="GO" id="GO:0004386">
    <property type="term" value="F:helicase activity"/>
    <property type="evidence" value="ECO:0007669"/>
    <property type="project" value="UniProtKB-KW"/>
</dbReference>
<evidence type="ECO:0000256" key="2">
    <source>
        <dbReference type="ARBA" id="ARBA00022801"/>
    </source>
</evidence>
<keyword evidence="2" id="KW-0378">Hydrolase</keyword>
<dbReference type="PANTHER" id="PTHR45766">
    <property type="entry name" value="DNA ANNEALING HELICASE AND ENDONUCLEASE ZRANB3 FAMILY MEMBER"/>
    <property type="match status" value="1"/>
</dbReference>
<dbReference type="Gene3D" id="1.10.30.50">
    <property type="match status" value="1"/>
</dbReference>
<evidence type="ECO:0000256" key="1">
    <source>
        <dbReference type="ARBA" id="ARBA00022741"/>
    </source>
</evidence>
<dbReference type="GO" id="GO:0031297">
    <property type="term" value="P:replication fork processing"/>
    <property type="evidence" value="ECO:0007669"/>
    <property type="project" value="TreeGrafter"/>
</dbReference>
<feature type="domain" description="HNH" evidence="5">
    <location>
        <begin position="119"/>
        <end position="155"/>
    </location>
</feature>
<dbReference type="InterPro" id="IPR003615">
    <property type="entry name" value="HNH_nuc"/>
</dbReference>
<dbReference type="GO" id="GO:0043596">
    <property type="term" value="C:nuclear replication fork"/>
    <property type="evidence" value="ECO:0007669"/>
    <property type="project" value="TreeGrafter"/>
</dbReference>
<evidence type="ECO:0000259" key="5">
    <source>
        <dbReference type="Pfam" id="PF01844"/>
    </source>
</evidence>
<proteinExistence type="predicted"/>
<dbReference type="EMBL" id="LAZR01009811">
    <property type="protein sequence ID" value="KKM70484.1"/>
    <property type="molecule type" value="Genomic_DNA"/>
</dbReference>
<accession>A0A0F9JKW1</accession>
<dbReference type="GO" id="GO:0008270">
    <property type="term" value="F:zinc ion binding"/>
    <property type="evidence" value="ECO:0007669"/>
    <property type="project" value="InterPro"/>
</dbReference>